<keyword evidence="3" id="KW-1185">Reference proteome</keyword>
<dbReference type="InterPro" id="IPR052973">
    <property type="entry name" value="Fungal_sec-metab_reg_TF"/>
</dbReference>
<feature type="region of interest" description="Disordered" evidence="1">
    <location>
        <begin position="275"/>
        <end position="331"/>
    </location>
</feature>
<dbReference type="PANTHER" id="PTHR35392:SF1">
    <property type="entry name" value="ZN(II)2CYS6 TRANSCRIPTION FACTOR (EUROFUNG)"/>
    <property type="match status" value="1"/>
</dbReference>
<feature type="compositionally biased region" description="Basic residues" evidence="1">
    <location>
        <begin position="302"/>
        <end position="315"/>
    </location>
</feature>
<dbReference type="AlphaFoldDB" id="R7YSZ4"/>
<gene>
    <name evidence="2" type="ORF">W97_04193</name>
</gene>
<dbReference type="OrthoDB" id="3921198at2759"/>
<evidence type="ECO:0000313" key="2">
    <source>
        <dbReference type="EMBL" id="EON64958.1"/>
    </source>
</evidence>
<dbReference type="STRING" id="1168221.R7YSZ4"/>
<evidence type="ECO:0000313" key="3">
    <source>
        <dbReference type="Proteomes" id="UP000016924"/>
    </source>
</evidence>
<dbReference type="eggNOG" id="ENOG502SNFK">
    <property type="taxonomic scope" value="Eukaryota"/>
</dbReference>
<dbReference type="EMBL" id="JH767571">
    <property type="protein sequence ID" value="EON64958.1"/>
    <property type="molecule type" value="Genomic_DNA"/>
</dbReference>
<proteinExistence type="predicted"/>
<dbReference type="Proteomes" id="UP000016924">
    <property type="component" value="Unassembled WGS sequence"/>
</dbReference>
<protein>
    <recommendedName>
        <fullName evidence="4">Transcription factor domain-containing protein</fullName>
    </recommendedName>
</protein>
<dbReference type="GeneID" id="19901504"/>
<reference evidence="3" key="1">
    <citation type="submission" date="2012-06" db="EMBL/GenBank/DDBJ databases">
        <title>The genome sequence of Coniosporium apollinis CBS 100218.</title>
        <authorList>
            <consortium name="The Broad Institute Genome Sequencing Platform"/>
            <person name="Cuomo C."/>
            <person name="Gorbushina A."/>
            <person name="Noack S."/>
            <person name="Walker B."/>
            <person name="Young S.K."/>
            <person name="Zeng Q."/>
            <person name="Gargeya S."/>
            <person name="Fitzgerald M."/>
            <person name="Haas B."/>
            <person name="Abouelleil A."/>
            <person name="Alvarado L."/>
            <person name="Arachchi H.M."/>
            <person name="Berlin A.M."/>
            <person name="Chapman S.B."/>
            <person name="Goldberg J."/>
            <person name="Griggs A."/>
            <person name="Gujja S."/>
            <person name="Hansen M."/>
            <person name="Howarth C."/>
            <person name="Imamovic A."/>
            <person name="Larimer J."/>
            <person name="McCowan C."/>
            <person name="Montmayeur A."/>
            <person name="Murphy C."/>
            <person name="Neiman D."/>
            <person name="Pearson M."/>
            <person name="Priest M."/>
            <person name="Roberts A."/>
            <person name="Saif S."/>
            <person name="Shea T."/>
            <person name="Sisk P."/>
            <person name="Sykes S."/>
            <person name="Wortman J."/>
            <person name="Nusbaum C."/>
            <person name="Birren B."/>
        </authorList>
    </citation>
    <scope>NUCLEOTIDE SEQUENCE [LARGE SCALE GENOMIC DNA]</scope>
    <source>
        <strain evidence="3">CBS 100218</strain>
    </source>
</reference>
<sequence>MEPEAGDFSGLEVNGIEVVPGLDEAQICGQPGFTGGDLHDDFFEAVYAHITTGDDVLTSAADPYLSFPLELSFGEPQSYGSDPGLLPSYGSSFDSGSGAVHPWRNEIVTVSSYNSLDSRCLGFMGSFGDPIGSTAPPSVDSFTEYEDPRGIDIPRAAGYHNPSRVALSGVPEVPHMSQFSPEALQEDIRGMDLSEQSLMWDARGYYPGSFNSFSSDSFPSLSAPGPSYAAWPNPSVIRQDGTNMVISGSQQSATSDQLPPQGETALAYAQSIGSNDARADNPCSIASVPLRRSRSTSQSSTRRTRGTSRTPRTRRVTLEGQSYPGPVAGSQDSGLEVIQYRANGTTQALEKIGEEFHPGRKRGGRKGPLPEDAKRTTALVRGKGACQPYHLGWHPTPRTLNSFLKSTFYQLSDDELTVPLILDFGPPLLVQVRVVSVNSTDLHCLFHEHSVYPWPPLRHSEAEIHSHPVFPAKLSNLPDLRLRLDRHLALLVDEHFNKFPLFPSQFHVLKEFYLLYRRISRTEPARARILQQALKLLVLVHISGDAKIDLADLNAQRIVSRVLPGGTGANAKPCFIRGELGFVVPDLARELMSEVLSRLEVLFLDQECTEWPIVISTLGVLLMTIESVQYHSSRVGYHSSPGSTSGESHRVECQMMDEQAIVILLNFYGMSYPICHTQLQEGSHGSSVASSSTASNANPSIAFASGVRRAISDARQYLQHRLQMPAAKAGDIAYCFDHWLAKLFLSRPSLTGSATCFGDVL</sequence>
<organism evidence="2 3">
    <name type="scientific">Coniosporium apollinis (strain CBS 100218)</name>
    <name type="common">Rock-inhabiting black yeast</name>
    <dbReference type="NCBI Taxonomy" id="1168221"/>
    <lineage>
        <taxon>Eukaryota</taxon>
        <taxon>Fungi</taxon>
        <taxon>Dikarya</taxon>
        <taxon>Ascomycota</taxon>
        <taxon>Pezizomycotina</taxon>
        <taxon>Dothideomycetes</taxon>
        <taxon>Dothideomycetes incertae sedis</taxon>
        <taxon>Coniosporium</taxon>
    </lineage>
</organism>
<evidence type="ECO:0008006" key="4">
    <source>
        <dbReference type="Google" id="ProtNLM"/>
    </source>
</evidence>
<dbReference type="PANTHER" id="PTHR35392">
    <property type="entry name" value="ZN(II)2CYS6 TRANSCRIPTION FACTOR (EUROFUNG)-RELATED-RELATED"/>
    <property type="match status" value="1"/>
</dbReference>
<name>R7YSZ4_CONA1</name>
<accession>R7YSZ4</accession>
<dbReference type="RefSeq" id="XP_007780275.1">
    <property type="nucleotide sequence ID" value="XM_007782085.1"/>
</dbReference>
<dbReference type="HOGENOM" id="CLU_366379_0_0_1"/>
<evidence type="ECO:0000256" key="1">
    <source>
        <dbReference type="SAM" id="MobiDB-lite"/>
    </source>
</evidence>